<keyword evidence="7 9" id="KW-1133">Transmembrane helix</keyword>
<feature type="transmembrane region" description="Helical" evidence="9">
    <location>
        <begin position="212"/>
        <end position="232"/>
    </location>
</feature>
<protein>
    <recommendedName>
        <fullName evidence="9">Cobalamin biosynthesis protein CobD</fullName>
    </recommendedName>
</protein>
<dbReference type="OrthoDB" id="9811967at2"/>
<dbReference type="PANTHER" id="PTHR34308">
    <property type="entry name" value="COBALAMIN BIOSYNTHESIS PROTEIN CBIB"/>
    <property type="match status" value="1"/>
</dbReference>
<keyword evidence="5 9" id="KW-0169">Cobalamin biosynthesis</keyword>
<feature type="transmembrane region" description="Helical" evidence="9">
    <location>
        <begin position="244"/>
        <end position="265"/>
    </location>
</feature>
<dbReference type="UniPathway" id="UPA00148"/>
<reference evidence="10 11" key="1">
    <citation type="submission" date="2019-03" db="EMBL/GenBank/DDBJ databases">
        <title>Genomic Encyclopedia of Type Strains, Phase IV (KMG-IV): sequencing the most valuable type-strain genomes for metagenomic binning, comparative biology and taxonomic classification.</title>
        <authorList>
            <person name="Goeker M."/>
        </authorList>
    </citation>
    <scope>NUCLEOTIDE SEQUENCE [LARGE SCALE GENOMIC DNA]</scope>
    <source>
        <strain evidence="10 11">DSM 25059</strain>
    </source>
</reference>
<proteinExistence type="inferred from homology"/>
<evidence type="ECO:0000313" key="10">
    <source>
        <dbReference type="EMBL" id="TDN84505.1"/>
    </source>
</evidence>
<dbReference type="Pfam" id="PF03186">
    <property type="entry name" value="CobD_Cbib"/>
    <property type="match status" value="1"/>
</dbReference>
<evidence type="ECO:0000256" key="1">
    <source>
        <dbReference type="ARBA" id="ARBA00004651"/>
    </source>
</evidence>
<keyword evidence="11" id="KW-1185">Reference proteome</keyword>
<evidence type="ECO:0000256" key="8">
    <source>
        <dbReference type="ARBA" id="ARBA00023136"/>
    </source>
</evidence>
<dbReference type="PANTHER" id="PTHR34308:SF1">
    <property type="entry name" value="COBALAMIN BIOSYNTHESIS PROTEIN CBIB"/>
    <property type="match status" value="1"/>
</dbReference>
<evidence type="ECO:0000256" key="5">
    <source>
        <dbReference type="ARBA" id="ARBA00022573"/>
    </source>
</evidence>
<evidence type="ECO:0000256" key="3">
    <source>
        <dbReference type="ARBA" id="ARBA00006263"/>
    </source>
</evidence>
<dbReference type="Proteomes" id="UP000295493">
    <property type="component" value="Unassembled WGS sequence"/>
</dbReference>
<evidence type="ECO:0000256" key="9">
    <source>
        <dbReference type="HAMAP-Rule" id="MF_00024"/>
    </source>
</evidence>
<keyword evidence="8 9" id="KW-0472">Membrane</keyword>
<dbReference type="RefSeq" id="WP_133494897.1">
    <property type="nucleotide sequence ID" value="NZ_BMLU01000003.1"/>
</dbReference>
<accession>A0A4R6FUE3</accession>
<comment type="similarity">
    <text evidence="3 9">Belongs to the CobD/CbiB family.</text>
</comment>
<dbReference type="HAMAP" id="MF_00024">
    <property type="entry name" value="CobD_CbiB"/>
    <property type="match status" value="1"/>
</dbReference>
<dbReference type="NCBIfam" id="TIGR00380">
    <property type="entry name" value="cobal_cbiB"/>
    <property type="match status" value="1"/>
</dbReference>
<comment type="pathway">
    <text evidence="2 9">Cofactor biosynthesis; adenosylcobalamin biosynthesis.</text>
</comment>
<name>A0A4R6FUE3_9SPHN</name>
<dbReference type="GO" id="GO:0015420">
    <property type="term" value="F:ABC-type vitamin B12 transporter activity"/>
    <property type="evidence" value="ECO:0007669"/>
    <property type="project" value="UniProtKB-UniRule"/>
</dbReference>
<evidence type="ECO:0000256" key="6">
    <source>
        <dbReference type="ARBA" id="ARBA00022692"/>
    </source>
</evidence>
<dbReference type="AlphaFoldDB" id="A0A4R6FUE3"/>
<dbReference type="GO" id="GO:0048472">
    <property type="term" value="F:threonine-phosphate decarboxylase activity"/>
    <property type="evidence" value="ECO:0007669"/>
    <property type="project" value="InterPro"/>
</dbReference>
<sequence>MIHPVALIGLALDAAIGWPNRLYAAIGHPVGGFARVIGACEARWNRPDRSAAVRRALGVVTLLLLILIAIIAGLAIETLCYALFGRWGWIAAGVFAWPGLAQHSLYVHVRPVARALGAGDMAAAREAVARIVGRDVASLDEAGVARAGIESLAESFCDGVAAPLCWLLFAGLPGLWAYKAINTADSLIGHQEEPFRAFGWASARCDDLFNFIPARLSALLICIAGIGGWRVMARDHRRHASPNAGWPEAAMAGALGIALAGPIAYDGVRQKKPWIGGEGRAATAADLTKALTIYVRACALLWLIAGGVIWAL</sequence>
<evidence type="ECO:0000256" key="7">
    <source>
        <dbReference type="ARBA" id="ARBA00022989"/>
    </source>
</evidence>
<dbReference type="InterPro" id="IPR004485">
    <property type="entry name" value="Cobalamin_biosynth_CobD/CbiB"/>
</dbReference>
<evidence type="ECO:0000256" key="4">
    <source>
        <dbReference type="ARBA" id="ARBA00022475"/>
    </source>
</evidence>
<dbReference type="GO" id="GO:0005886">
    <property type="term" value="C:plasma membrane"/>
    <property type="evidence" value="ECO:0007669"/>
    <property type="project" value="UniProtKB-SubCell"/>
</dbReference>
<dbReference type="EMBL" id="SNWD01000003">
    <property type="protein sequence ID" value="TDN84505.1"/>
    <property type="molecule type" value="Genomic_DNA"/>
</dbReference>
<evidence type="ECO:0000313" key="11">
    <source>
        <dbReference type="Proteomes" id="UP000295493"/>
    </source>
</evidence>
<keyword evidence="4 9" id="KW-1003">Cell membrane</keyword>
<comment type="function">
    <text evidence="9">Converts cobyric acid to cobinamide by the addition of aminopropanol on the F carboxylic group.</text>
</comment>
<gene>
    <name evidence="9" type="primary">cobD</name>
    <name evidence="10" type="ORF">EV664_103149</name>
</gene>
<comment type="subcellular location">
    <subcellularLocation>
        <location evidence="1 9">Cell membrane</location>
        <topology evidence="1 9">Multi-pass membrane protein</topology>
    </subcellularLocation>
</comment>
<comment type="caution">
    <text evidence="10">The sequence shown here is derived from an EMBL/GenBank/DDBJ whole genome shotgun (WGS) entry which is preliminary data.</text>
</comment>
<keyword evidence="6 9" id="KW-0812">Transmembrane</keyword>
<feature type="transmembrane region" description="Helical" evidence="9">
    <location>
        <begin position="56"/>
        <end position="76"/>
    </location>
</feature>
<organism evidence="10 11">
    <name type="scientific">Stakelama pacifica</name>
    <dbReference type="NCBI Taxonomy" id="517720"/>
    <lineage>
        <taxon>Bacteria</taxon>
        <taxon>Pseudomonadati</taxon>
        <taxon>Pseudomonadota</taxon>
        <taxon>Alphaproteobacteria</taxon>
        <taxon>Sphingomonadales</taxon>
        <taxon>Sphingomonadaceae</taxon>
        <taxon>Stakelama</taxon>
    </lineage>
</organism>
<dbReference type="GO" id="GO:0009236">
    <property type="term" value="P:cobalamin biosynthetic process"/>
    <property type="evidence" value="ECO:0007669"/>
    <property type="project" value="UniProtKB-UniRule"/>
</dbReference>
<evidence type="ECO:0000256" key="2">
    <source>
        <dbReference type="ARBA" id="ARBA00004953"/>
    </source>
</evidence>
<feature type="transmembrane region" description="Helical" evidence="9">
    <location>
        <begin position="82"/>
        <end position="100"/>
    </location>
</feature>
<feature type="transmembrane region" description="Helical" evidence="9">
    <location>
        <begin position="293"/>
        <end position="311"/>
    </location>
</feature>